<dbReference type="GeneID" id="108569875"/>
<dbReference type="Proteomes" id="UP000695000">
    <property type="component" value="Unplaced"/>
</dbReference>
<keyword evidence="4" id="KW-0677">Repeat</keyword>
<sequence length="376" mass="44705">MDCDNEMLEKILKKVNGVVKEDNEIREFTLIPSVGKDRNVSPINYVWEEHALGLETWCAGLLFGYAQKQIFKWRCRKDHDTLNDYLVIALLINPEVRTFWNIKRELLDGNLLDCSTELRFSRLVLSWKPKSYEAYSYRIAIFKKIGHAKMDFREESDLLDSVTRNTPNNYHAWNHRIWCFENYMLVYETDALSRELRFSEDWIKTHVSEHTGFHYRQHVIDSLKGHKLKEIDEYSKLVLNCDSGCTAQHQILYLLIYELHKVLPDLHHHFPGHESIWYHRKYVVHTMHAHLCQIHSVDRDIPQFEFNGAAKLLDGVARSCRNGVRCLKEEQMQSTNLYKRLVLNEREFLDGDFKDEDVRLSRNYRMWLRCIVGIIV</sequence>
<evidence type="ECO:0000256" key="1">
    <source>
        <dbReference type="ARBA" id="ARBA00006734"/>
    </source>
</evidence>
<dbReference type="PANTHER" id="PTHR11129">
    <property type="entry name" value="PROTEIN FARNESYLTRANSFERASE ALPHA SUBUNIT/RAB GERANYLGERANYL TRANSFERASE ALPHA SUBUNIT"/>
    <property type="match status" value="1"/>
</dbReference>
<dbReference type="InterPro" id="IPR002088">
    <property type="entry name" value="Prenyl_trans_a"/>
</dbReference>
<dbReference type="SUPFAM" id="SSF48439">
    <property type="entry name" value="Protein prenylyltransferase"/>
    <property type="match status" value="1"/>
</dbReference>
<dbReference type="PROSITE" id="PS51147">
    <property type="entry name" value="PFTA"/>
    <property type="match status" value="1"/>
</dbReference>
<protein>
    <submittedName>
        <fullName evidence="6">Protein prenyltransferase alpha subunit repeat-containing protein 1</fullName>
    </submittedName>
</protein>
<reference evidence="6" key="1">
    <citation type="submission" date="2025-08" db="UniProtKB">
        <authorList>
            <consortium name="RefSeq"/>
        </authorList>
    </citation>
    <scope>IDENTIFICATION</scope>
    <source>
        <tissue evidence="6">Whole Larva</tissue>
    </source>
</reference>
<keyword evidence="2" id="KW-0637">Prenyltransferase</keyword>
<accession>A0ABM1NJV6</accession>
<dbReference type="PANTHER" id="PTHR11129:SF3">
    <property type="entry name" value="PROTEIN PRENYLTRANSFERASE ALPHA SUBUNIT REPEAT-CONTAINING PROTEIN 1"/>
    <property type="match status" value="1"/>
</dbReference>
<proteinExistence type="inferred from homology"/>
<evidence type="ECO:0000313" key="5">
    <source>
        <dbReference type="Proteomes" id="UP000695000"/>
    </source>
</evidence>
<keyword evidence="5" id="KW-1185">Reference proteome</keyword>
<name>A0ABM1NJV6_NICVS</name>
<dbReference type="Pfam" id="PF01239">
    <property type="entry name" value="PPTA"/>
    <property type="match status" value="2"/>
</dbReference>
<organism evidence="5 6">
    <name type="scientific">Nicrophorus vespilloides</name>
    <name type="common">Boreal carrion beetle</name>
    <dbReference type="NCBI Taxonomy" id="110193"/>
    <lineage>
        <taxon>Eukaryota</taxon>
        <taxon>Metazoa</taxon>
        <taxon>Ecdysozoa</taxon>
        <taxon>Arthropoda</taxon>
        <taxon>Hexapoda</taxon>
        <taxon>Insecta</taxon>
        <taxon>Pterygota</taxon>
        <taxon>Neoptera</taxon>
        <taxon>Endopterygota</taxon>
        <taxon>Coleoptera</taxon>
        <taxon>Polyphaga</taxon>
        <taxon>Staphyliniformia</taxon>
        <taxon>Silphidae</taxon>
        <taxon>Nicrophorinae</taxon>
        <taxon>Nicrophorus</taxon>
    </lineage>
</organism>
<keyword evidence="3" id="KW-0808">Transferase</keyword>
<gene>
    <name evidence="6" type="primary">LOC108569875</name>
</gene>
<evidence type="ECO:0000256" key="4">
    <source>
        <dbReference type="ARBA" id="ARBA00022737"/>
    </source>
</evidence>
<dbReference type="Gene3D" id="1.25.40.120">
    <property type="entry name" value="Protein prenylyltransferase"/>
    <property type="match status" value="1"/>
</dbReference>
<comment type="similarity">
    <text evidence="1">Belongs to the protein prenyltransferase subunit alpha family.</text>
</comment>
<evidence type="ECO:0000256" key="2">
    <source>
        <dbReference type="ARBA" id="ARBA00022602"/>
    </source>
</evidence>
<evidence type="ECO:0000313" key="6">
    <source>
        <dbReference type="RefSeq" id="XP_017787106.1"/>
    </source>
</evidence>
<evidence type="ECO:0000256" key="3">
    <source>
        <dbReference type="ARBA" id="ARBA00022679"/>
    </source>
</evidence>
<dbReference type="RefSeq" id="XP_017787106.1">
    <property type="nucleotide sequence ID" value="XM_017931617.1"/>
</dbReference>